<dbReference type="GeneID" id="17283869"/>
<dbReference type="PaxDb" id="2903-EOD38598"/>
<reference evidence="3" key="1">
    <citation type="journal article" date="2013" name="Nature">
        <title>Pan genome of the phytoplankton Emiliania underpins its global distribution.</title>
        <authorList>
            <person name="Read B.A."/>
            <person name="Kegel J."/>
            <person name="Klute M.J."/>
            <person name="Kuo A."/>
            <person name="Lefebvre S.C."/>
            <person name="Maumus F."/>
            <person name="Mayer C."/>
            <person name="Miller J."/>
            <person name="Monier A."/>
            <person name="Salamov A."/>
            <person name="Young J."/>
            <person name="Aguilar M."/>
            <person name="Claverie J.M."/>
            <person name="Frickenhaus S."/>
            <person name="Gonzalez K."/>
            <person name="Herman E.K."/>
            <person name="Lin Y.C."/>
            <person name="Napier J."/>
            <person name="Ogata H."/>
            <person name="Sarno A.F."/>
            <person name="Shmutz J."/>
            <person name="Schroeder D."/>
            <person name="de Vargas C."/>
            <person name="Verret F."/>
            <person name="von Dassow P."/>
            <person name="Valentin K."/>
            <person name="Van de Peer Y."/>
            <person name="Wheeler G."/>
            <person name="Dacks J.B."/>
            <person name="Delwiche C.F."/>
            <person name="Dyhrman S.T."/>
            <person name="Glockner G."/>
            <person name="John U."/>
            <person name="Richards T."/>
            <person name="Worden A.Z."/>
            <person name="Zhang X."/>
            <person name="Grigoriev I.V."/>
            <person name="Allen A.E."/>
            <person name="Bidle K."/>
            <person name="Borodovsky M."/>
            <person name="Bowler C."/>
            <person name="Brownlee C."/>
            <person name="Cock J.M."/>
            <person name="Elias M."/>
            <person name="Gladyshev V.N."/>
            <person name="Groth M."/>
            <person name="Guda C."/>
            <person name="Hadaegh A."/>
            <person name="Iglesias-Rodriguez M.D."/>
            <person name="Jenkins J."/>
            <person name="Jones B.M."/>
            <person name="Lawson T."/>
            <person name="Leese F."/>
            <person name="Lindquist E."/>
            <person name="Lobanov A."/>
            <person name="Lomsadze A."/>
            <person name="Malik S.B."/>
            <person name="Marsh M.E."/>
            <person name="Mackinder L."/>
            <person name="Mock T."/>
            <person name="Mueller-Roeber B."/>
            <person name="Pagarete A."/>
            <person name="Parker M."/>
            <person name="Probert I."/>
            <person name="Quesneville H."/>
            <person name="Raines C."/>
            <person name="Rensing S.A."/>
            <person name="Riano-Pachon D.M."/>
            <person name="Richier S."/>
            <person name="Rokitta S."/>
            <person name="Shiraiwa Y."/>
            <person name="Soanes D.M."/>
            <person name="van der Giezen M."/>
            <person name="Wahlund T.M."/>
            <person name="Williams B."/>
            <person name="Wilson W."/>
            <person name="Wolfe G."/>
            <person name="Wurch L.L."/>
        </authorList>
    </citation>
    <scope>NUCLEOTIDE SEQUENCE</scope>
</reference>
<dbReference type="AlphaFoldDB" id="A0A0D3KS63"/>
<dbReference type="EnsemblProtists" id="EOD38598">
    <property type="protein sequence ID" value="EOD38598"/>
    <property type="gene ID" value="EMIHUDRAFT_224381"/>
</dbReference>
<name>A0A0D3KS63_EMIH1</name>
<keyword evidence="3" id="KW-1185">Reference proteome</keyword>
<protein>
    <submittedName>
        <fullName evidence="2">Uncharacterized protein</fullName>
    </submittedName>
</protein>
<reference evidence="2" key="2">
    <citation type="submission" date="2024-10" db="UniProtKB">
        <authorList>
            <consortium name="EnsemblProtists"/>
        </authorList>
    </citation>
    <scope>IDENTIFICATION</scope>
</reference>
<dbReference type="RefSeq" id="XP_005791027.1">
    <property type="nucleotide sequence ID" value="XM_005790970.1"/>
</dbReference>
<dbReference type="HOGENOM" id="CLU_1013504_0_0_1"/>
<proteinExistence type="predicted"/>
<organism evidence="2 3">
    <name type="scientific">Emiliania huxleyi (strain CCMP1516)</name>
    <dbReference type="NCBI Taxonomy" id="280463"/>
    <lineage>
        <taxon>Eukaryota</taxon>
        <taxon>Haptista</taxon>
        <taxon>Haptophyta</taxon>
        <taxon>Prymnesiophyceae</taxon>
        <taxon>Isochrysidales</taxon>
        <taxon>Noelaerhabdaceae</taxon>
        <taxon>Emiliania</taxon>
    </lineage>
</organism>
<sequence>MWHSFAIALLATVGQSCVYSSDCNSNEDCVSGTCKLERGEWCSTDSACYAGNCRGNRCCKLGISGLCTECNTYGYCGVCSGAYYPDGNYELDCTAKELPGTYCGSNPSDCVSGICLLNDGERCSSNWECQNGICRGNRCCNFFISGLCTECNTYGYCEECSGGYYVGSSTYALDCTAKELPGTYCGSNPSVCLSDICNCDSSGAPDAYSTSYCLTGALVVVALLIALLLATAEGLAECVGKDTALGRALTTFKEGTYYWVPLFLKQGGKVAPADP</sequence>
<dbReference type="Proteomes" id="UP000013827">
    <property type="component" value="Unassembled WGS sequence"/>
</dbReference>
<feature type="chain" id="PRO_5044291916" evidence="1">
    <location>
        <begin position="21"/>
        <end position="275"/>
    </location>
</feature>
<feature type="signal peptide" evidence="1">
    <location>
        <begin position="1"/>
        <end position="20"/>
    </location>
</feature>
<evidence type="ECO:0000256" key="1">
    <source>
        <dbReference type="SAM" id="SignalP"/>
    </source>
</evidence>
<keyword evidence="1" id="KW-0732">Signal</keyword>
<accession>A0A0D3KS63</accession>
<evidence type="ECO:0000313" key="2">
    <source>
        <dbReference type="EnsemblProtists" id="EOD38598"/>
    </source>
</evidence>
<evidence type="ECO:0000313" key="3">
    <source>
        <dbReference type="Proteomes" id="UP000013827"/>
    </source>
</evidence>
<dbReference type="KEGG" id="ehx:EMIHUDRAFT_224381"/>